<dbReference type="Pfam" id="PF00155">
    <property type="entry name" value="Aminotran_1_2"/>
    <property type="match status" value="1"/>
</dbReference>
<protein>
    <recommendedName>
        <fullName evidence="6">Aminotransferase</fullName>
        <ecNumber evidence="6">2.6.1.-</ecNumber>
    </recommendedName>
</protein>
<keyword evidence="9" id="KW-1185">Reference proteome</keyword>
<dbReference type="InterPro" id="IPR004839">
    <property type="entry name" value="Aminotransferase_I/II_large"/>
</dbReference>
<dbReference type="Gene3D" id="3.40.640.10">
    <property type="entry name" value="Type I PLP-dependent aspartate aminotransferase-like (Major domain)"/>
    <property type="match status" value="1"/>
</dbReference>
<evidence type="ECO:0000256" key="4">
    <source>
        <dbReference type="ARBA" id="ARBA00022679"/>
    </source>
</evidence>
<dbReference type="GO" id="GO:0030170">
    <property type="term" value="F:pyridoxal phosphate binding"/>
    <property type="evidence" value="ECO:0007669"/>
    <property type="project" value="InterPro"/>
</dbReference>
<dbReference type="PROSITE" id="PS00105">
    <property type="entry name" value="AA_TRANSFER_CLASS_1"/>
    <property type="match status" value="1"/>
</dbReference>
<accession>A0A6I5ZR72</accession>
<comment type="similarity">
    <text evidence="2 6">Belongs to the class-I pyridoxal-phosphate-dependent aminotransferase family.</text>
</comment>
<dbReference type="InterPro" id="IPR050596">
    <property type="entry name" value="AspAT/PAT-like"/>
</dbReference>
<comment type="cofactor">
    <cofactor evidence="1 6">
        <name>pyridoxal 5'-phosphate</name>
        <dbReference type="ChEBI" id="CHEBI:597326"/>
    </cofactor>
</comment>
<evidence type="ECO:0000313" key="8">
    <source>
        <dbReference type="EMBL" id="QGP91981.1"/>
    </source>
</evidence>
<dbReference type="SUPFAM" id="SSF53383">
    <property type="entry name" value="PLP-dependent transferases"/>
    <property type="match status" value="1"/>
</dbReference>
<reference evidence="8 9" key="1">
    <citation type="submission" date="2019-11" db="EMBL/GenBank/DDBJ databases">
        <title>Genome sequence of Moorella glycerini DSM11254.</title>
        <authorList>
            <person name="Poehlein A."/>
            <person name="Boeer T."/>
            <person name="Daniel R."/>
        </authorList>
    </citation>
    <scope>NUCLEOTIDE SEQUENCE [LARGE SCALE GENOMIC DNA]</scope>
    <source>
        <strain evidence="8 9">DSM 11254</strain>
    </source>
</reference>
<keyword evidence="4 6" id="KW-0808">Transferase</keyword>
<name>A0A6I5ZR72_9FIRM</name>
<organism evidence="8 9">
    <name type="scientific">Neomoorella glycerini</name>
    <dbReference type="NCBI Taxonomy" id="55779"/>
    <lineage>
        <taxon>Bacteria</taxon>
        <taxon>Bacillati</taxon>
        <taxon>Bacillota</taxon>
        <taxon>Clostridia</taxon>
        <taxon>Neomoorellales</taxon>
        <taxon>Neomoorellaceae</taxon>
        <taxon>Neomoorella</taxon>
    </lineage>
</organism>
<keyword evidence="3 6" id="KW-0032">Aminotransferase</keyword>
<dbReference type="EMBL" id="CP046244">
    <property type="protein sequence ID" value="QGP91981.1"/>
    <property type="molecule type" value="Genomic_DNA"/>
</dbReference>
<dbReference type="GO" id="GO:0006520">
    <property type="term" value="P:amino acid metabolic process"/>
    <property type="evidence" value="ECO:0007669"/>
    <property type="project" value="InterPro"/>
</dbReference>
<dbReference type="PANTHER" id="PTHR46383:SF2">
    <property type="entry name" value="AMINOTRANSFERASE"/>
    <property type="match status" value="1"/>
</dbReference>
<dbReference type="Proteomes" id="UP000425916">
    <property type="component" value="Chromosome"/>
</dbReference>
<evidence type="ECO:0000313" key="9">
    <source>
        <dbReference type="Proteomes" id="UP000425916"/>
    </source>
</evidence>
<dbReference type="AlphaFoldDB" id="A0A6I5ZR72"/>
<evidence type="ECO:0000256" key="6">
    <source>
        <dbReference type="RuleBase" id="RU000481"/>
    </source>
</evidence>
<dbReference type="PANTHER" id="PTHR46383">
    <property type="entry name" value="ASPARTATE AMINOTRANSFERASE"/>
    <property type="match status" value="1"/>
</dbReference>
<evidence type="ECO:0000256" key="5">
    <source>
        <dbReference type="ARBA" id="ARBA00022898"/>
    </source>
</evidence>
<dbReference type="GO" id="GO:0008483">
    <property type="term" value="F:transaminase activity"/>
    <property type="evidence" value="ECO:0007669"/>
    <property type="project" value="UniProtKB-KW"/>
</dbReference>
<proteinExistence type="inferred from homology"/>
<dbReference type="InterPro" id="IPR004838">
    <property type="entry name" value="NHTrfase_class1_PyrdxlP-BS"/>
</dbReference>
<evidence type="ECO:0000256" key="1">
    <source>
        <dbReference type="ARBA" id="ARBA00001933"/>
    </source>
</evidence>
<keyword evidence="5" id="KW-0663">Pyridoxal phosphate</keyword>
<dbReference type="InterPro" id="IPR015424">
    <property type="entry name" value="PyrdxlP-dep_Trfase"/>
</dbReference>
<dbReference type="OrthoDB" id="9802328at2"/>
<evidence type="ECO:0000256" key="2">
    <source>
        <dbReference type="ARBA" id="ARBA00007441"/>
    </source>
</evidence>
<gene>
    <name evidence="8" type="primary">aspC</name>
    <name evidence="8" type="ORF">MGLY_13300</name>
</gene>
<dbReference type="InterPro" id="IPR015421">
    <property type="entry name" value="PyrdxlP-dep_Trfase_major"/>
</dbReference>
<dbReference type="CDD" id="cd00609">
    <property type="entry name" value="AAT_like"/>
    <property type="match status" value="1"/>
</dbReference>
<evidence type="ECO:0000256" key="3">
    <source>
        <dbReference type="ARBA" id="ARBA00022576"/>
    </source>
</evidence>
<evidence type="ECO:0000259" key="7">
    <source>
        <dbReference type="Pfam" id="PF00155"/>
    </source>
</evidence>
<sequence length="369" mass="41358">MPPFIVMDILEKAKEMEARGEKIIHLEIGEPDFDTPEPIKEAARRALRDGDTHYTHSLGKPELREEIARYYLRKYGVSISPDQIIVTSGTSPAMLLTFGVLLERGDEVILPDPYYACYPNFIRYHGGRPVFIPVQEEDGFKYSLPAIRAGIGSRTRAIMVNSPANPTGAVFTAAELEALAGLGPYIIADEIYHGLVYEGREHTILEFTDRAFVINGFSKLYAMTGWRLGYCIAPPEFVRPLQKLQQNLFICAGSFIQAAGIAALRECDEHVAQMVATYDERRRYLLARLKAMGLATRVEPTGAFYALANVKEYTGDSYSFAFEILEKARVAVTPGIDFGRNCEGYLRLSYANSLENIKEGLDRLERFLS</sequence>
<dbReference type="RefSeq" id="WP_156276249.1">
    <property type="nucleotide sequence ID" value="NZ_CP046244.1"/>
</dbReference>
<dbReference type="EC" id="2.6.1.-" evidence="6"/>
<feature type="domain" description="Aminotransferase class I/classII large" evidence="7">
    <location>
        <begin position="22"/>
        <end position="364"/>
    </location>
</feature>